<accession>A0ABY7GC54</accession>
<protein>
    <recommendedName>
        <fullName evidence="3">F-box protein</fullName>
    </recommendedName>
</protein>
<keyword evidence="2" id="KW-1185">Reference proteome</keyword>
<dbReference type="InterPro" id="IPR026913">
    <property type="entry name" value="METTL24"/>
</dbReference>
<evidence type="ECO:0000313" key="2">
    <source>
        <dbReference type="Proteomes" id="UP001164746"/>
    </source>
</evidence>
<name>A0ABY7GC54_MYAAR</name>
<evidence type="ECO:0008006" key="3">
    <source>
        <dbReference type="Google" id="ProtNLM"/>
    </source>
</evidence>
<sequence>YINSLQVLCKDVIRVGSLSAGGKEICIDEQYKPKPPCLVYSFGMKTKSFRKADQIWFYNWGLGGENTRNELGWQIKTVDIDIEGDEWYSIPQMISSGALDDVKQISMETHFISKTPGGQLWGSHPIPPADELYTLRLLYDEGFRICMRERNLYSKMTWPGFNNSITNVNKLSLIKSMK</sequence>
<dbReference type="PANTHER" id="PTHR32026">
    <property type="entry name" value="METHYLTRANSFERASE-LIKE PROTEIN 24"/>
    <property type="match status" value="1"/>
</dbReference>
<dbReference type="EMBL" id="CP111028">
    <property type="protein sequence ID" value="WAR31084.1"/>
    <property type="molecule type" value="Genomic_DNA"/>
</dbReference>
<organism evidence="1 2">
    <name type="scientific">Mya arenaria</name>
    <name type="common">Soft-shell clam</name>
    <dbReference type="NCBI Taxonomy" id="6604"/>
    <lineage>
        <taxon>Eukaryota</taxon>
        <taxon>Metazoa</taxon>
        <taxon>Spiralia</taxon>
        <taxon>Lophotrochozoa</taxon>
        <taxon>Mollusca</taxon>
        <taxon>Bivalvia</taxon>
        <taxon>Autobranchia</taxon>
        <taxon>Heteroconchia</taxon>
        <taxon>Euheterodonta</taxon>
        <taxon>Imparidentia</taxon>
        <taxon>Neoheterodontei</taxon>
        <taxon>Myida</taxon>
        <taxon>Myoidea</taxon>
        <taxon>Myidae</taxon>
        <taxon>Mya</taxon>
    </lineage>
</organism>
<proteinExistence type="predicted"/>
<gene>
    <name evidence="1" type="ORF">MAR_033626</name>
</gene>
<feature type="non-terminal residue" evidence="1">
    <location>
        <position position="1"/>
    </location>
</feature>
<dbReference type="Proteomes" id="UP001164746">
    <property type="component" value="Chromosome 17"/>
</dbReference>
<evidence type="ECO:0000313" key="1">
    <source>
        <dbReference type="EMBL" id="WAR31084.1"/>
    </source>
</evidence>
<reference evidence="1" key="1">
    <citation type="submission" date="2022-11" db="EMBL/GenBank/DDBJ databases">
        <title>Centuries of genome instability and evolution in soft-shell clam transmissible cancer (bioRxiv).</title>
        <authorList>
            <person name="Hart S.F.M."/>
            <person name="Yonemitsu M.A."/>
            <person name="Giersch R.M."/>
            <person name="Beal B.F."/>
            <person name="Arriagada G."/>
            <person name="Davis B.W."/>
            <person name="Ostrander E.A."/>
            <person name="Goff S.P."/>
            <person name="Metzger M.J."/>
        </authorList>
    </citation>
    <scope>NUCLEOTIDE SEQUENCE</scope>
    <source>
        <strain evidence="1">MELC-2E11</strain>
        <tissue evidence="1">Siphon/mantle</tissue>
    </source>
</reference>